<dbReference type="STRING" id="749222.Nitsa_1159"/>
<accession>E6WY38</accession>
<reference evidence="1 2" key="1">
    <citation type="journal article" date="2011" name="Stand. Genomic Sci.">
        <title>Complete genome sequence of Nitratifractor salsuginis type strain (E9I37-1).</title>
        <authorList>
            <person name="Anderson I."/>
            <person name="Sikorski J."/>
            <person name="Zeytun A."/>
            <person name="Nolan M."/>
            <person name="Lapidus A."/>
            <person name="Lucas S."/>
            <person name="Hammon N."/>
            <person name="Deshpande S."/>
            <person name="Cheng J.F."/>
            <person name="Tapia R."/>
            <person name="Han C."/>
            <person name="Goodwin L."/>
            <person name="Pitluck S."/>
            <person name="Liolios K."/>
            <person name="Pagani I."/>
            <person name="Ivanova N."/>
            <person name="Huntemann M."/>
            <person name="Mavromatis K."/>
            <person name="Ovchinikova G."/>
            <person name="Pati A."/>
            <person name="Chen A."/>
            <person name="Palaniappan K."/>
            <person name="Land M."/>
            <person name="Hauser L."/>
            <person name="Brambilla E.M."/>
            <person name="Ngatchou-Djao O.D."/>
            <person name="Rohde M."/>
            <person name="Tindall B.J."/>
            <person name="Goker M."/>
            <person name="Detter J.C."/>
            <person name="Woyke T."/>
            <person name="Bristow J."/>
            <person name="Eisen J.A."/>
            <person name="Markowitz V."/>
            <person name="Hugenholtz P."/>
            <person name="Klenk H.P."/>
            <person name="Kyrpides N.C."/>
        </authorList>
    </citation>
    <scope>NUCLEOTIDE SEQUENCE [LARGE SCALE GENOMIC DNA]</scope>
    <source>
        <strain evidence="2">DSM 16511 / JCM 12458 / E9I37-1</strain>
    </source>
</reference>
<reference evidence="2" key="2">
    <citation type="submission" date="2011-01" db="EMBL/GenBank/DDBJ databases">
        <title>The complete genome of Nitratifractor salsuginis DSM 16511.</title>
        <authorList>
            <consortium name="US DOE Joint Genome Institute (JGI-PGF)"/>
            <person name="Lucas S."/>
            <person name="Copeland A."/>
            <person name="Lapidus A."/>
            <person name="Bruce D."/>
            <person name="Goodwin L."/>
            <person name="Pitluck S."/>
            <person name="Kyrpides N."/>
            <person name="Mavromatis K."/>
            <person name="Ivanova N."/>
            <person name="Mikhailova N."/>
            <person name="Zeytun A."/>
            <person name="Detter J.C."/>
            <person name="Tapia R."/>
            <person name="Han C."/>
            <person name="Land M."/>
            <person name="Hauser L."/>
            <person name="Markowitz V."/>
            <person name="Cheng J.-F."/>
            <person name="Hugenholtz P."/>
            <person name="Woyke T."/>
            <person name="Wu D."/>
            <person name="Tindall B."/>
            <person name="Schuetze A."/>
            <person name="Brambilla E."/>
            <person name="Klenk H.-P."/>
            <person name="Eisen J.A."/>
        </authorList>
    </citation>
    <scope>NUCLEOTIDE SEQUENCE [LARGE SCALE GENOMIC DNA]</scope>
    <source>
        <strain evidence="2">DSM 16511 / JCM 12458 / E9I37-1</strain>
    </source>
</reference>
<keyword evidence="2" id="KW-1185">Reference proteome</keyword>
<organism evidence="1 2">
    <name type="scientific">Nitratifractor salsuginis (strain DSM 16511 / JCM 12458 / E9I37-1)</name>
    <dbReference type="NCBI Taxonomy" id="749222"/>
    <lineage>
        <taxon>Bacteria</taxon>
        <taxon>Pseudomonadati</taxon>
        <taxon>Campylobacterota</taxon>
        <taxon>Epsilonproteobacteria</taxon>
        <taxon>Campylobacterales</taxon>
        <taxon>Sulfurovaceae</taxon>
        <taxon>Nitratifractor</taxon>
    </lineage>
</organism>
<dbReference type="Proteomes" id="UP000008633">
    <property type="component" value="Chromosome"/>
</dbReference>
<dbReference type="KEGG" id="nsa:Nitsa_1159"/>
<proteinExistence type="predicted"/>
<sequence length="329" mass="36379">MAYFIDRQKDKYRQGISTQQGTNGVAQGGEGWKSQYGQQTNSIINTLTSAAPKFQAPEIKDSLLSQKGFNQALGVVQARNNAKLDMMNRRNLSGVLGSLLGNETRRYGIDTQAGTQRYGIDTRAKTQQGIAALNAKTRIRGQDLDAKMKDKALQESAAYHKIMQDYYTGQLTNQQAKLQLEQAKLNAPRRISPIDEQYKRARILKSAGGIDALIADEHAKNLTNEQKNYITAQYIQKGTLPAGLKLKETHIIGKDDYEPVYVQPKQQEPAPQQQAQQQAPVVTGKLLDSLSKTMGVDRSKFRISDDGRGVVFPDGSVIPASEARKRLGV</sequence>
<dbReference type="EMBL" id="CP002452">
    <property type="protein sequence ID" value="ADV46412.1"/>
    <property type="molecule type" value="Genomic_DNA"/>
</dbReference>
<protein>
    <submittedName>
        <fullName evidence="1">Uncharacterized protein</fullName>
    </submittedName>
</protein>
<evidence type="ECO:0000313" key="2">
    <source>
        <dbReference type="Proteomes" id="UP000008633"/>
    </source>
</evidence>
<evidence type="ECO:0000313" key="1">
    <source>
        <dbReference type="EMBL" id="ADV46412.1"/>
    </source>
</evidence>
<gene>
    <name evidence="1" type="ordered locus">Nitsa_1159</name>
</gene>
<dbReference type="RefSeq" id="WP_013554103.1">
    <property type="nucleotide sequence ID" value="NC_014935.1"/>
</dbReference>
<dbReference type="HOGENOM" id="CLU_844208_0_0_7"/>
<name>E6WY38_NITSE</name>
<dbReference type="AlphaFoldDB" id="E6WY38"/>